<dbReference type="Proteomes" id="UP000001194">
    <property type="component" value="Unassembled WGS sequence"/>
</dbReference>
<evidence type="ECO:0000313" key="2">
    <source>
        <dbReference type="EMBL" id="EDR03212.1"/>
    </source>
</evidence>
<dbReference type="GeneID" id="6081739"/>
<gene>
    <name evidence="2" type="ORF">LACBIDRAFT_331620</name>
</gene>
<dbReference type="InParanoid" id="B0DQ16"/>
<sequence length="122" mass="13378">CNEEESPLTTLLPPQPGAEIPSSKCDQFHPPNFAAILLVLSQVYLGTALPTHRRGDSLTDPSKIALLLQSPRQNSNPPPPAPRPLPPIPVQNPVQAVLTLNQSLNLHMQVALFHLQRAKQRH</sequence>
<feature type="region of interest" description="Disordered" evidence="1">
    <location>
        <begin position="51"/>
        <end position="89"/>
    </location>
</feature>
<dbReference type="HOGENOM" id="CLU_2032109_0_0_1"/>
<organism evidence="3">
    <name type="scientific">Laccaria bicolor (strain S238N-H82 / ATCC MYA-4686)</name>
    <name type="common">Bicoloured deceiver</name>
    <name type="synonym">Laccaria laccata var. bicolor</name>
    <dbReference type="NCBI Taxonomy" id="486041"/>
    <lineage>
        <taxon>Eukaryota</taxon>
        <taxon>Fungi</taxon>
        <taxon>Dikarya</taxon>
        <taxon>Basidiomycota</taxon>
        <taxon>Agaricomycotina</taxon>
        <taxon>Agaricomycetes</taxon>
        <taxon>Agaricomycetidae</taxon>
        <taxon>Agaricales</taxon>
        <taxon>Agaricineae</taxon>
        <taxon>Hydnangiaceae</taxon>
        <taxon>Laccaria</taxon>
    </lineage>
</organism>
<accession>B0DQ16</accession>
<feature type="non-terminal residue" evidence="2">
    <location>
        <position position="1"/>
    </location>
</feature>
<feature type="region of interest" description="Disordered" evidence="1">
    <location>
        <begin position="1"/>
        <end position="25"/>
    </location>
</feature>
<reference evidence="2 3" key="1">
    <citation type="journal article" date="2008" name="Nature">
        <title>The genome of Laccaria bicolor provides insights into mycorrhizal symbiosis.</title>
        <authorList>
            <person name="Martin F."/>
            <person name="Aerts A."/>
            <person name="Ahren D."/>
            <person name="Brun A."/>
            <person name="Danchin E.G.J."/>
            <person name="Duchaussoy F."/>
            <person name="Gibon J."/>
            <person name="Kohler A."/>
            <person name="Lindquist E."/>
            <person name="Pereda V."/>
            <person name="Salamov A."/>
            <person name="Shapiro H.J."/>
            <person name="Wuyts J."/>
            <person name="Blaudez D."/>
            <person name="Buee M."/>
            <person name="Brokstein P."/>
            <person name="Canbaeck B."/>
            <person name="Cohen D."/>
            <person name="Courty P.E."/>
            <person name="Coutinho P.M."/>
            <person name="Delaruelle C."/>
            <person name="Detter J.C."/>
            <person name="Deveau A."/>
            <person name="DiFazio S."/>
            <person name="Duplessis S."/>
            <person name="Fraissinet-Tachet L."/>
            <person name="Lucic E."/>
            <person name="Frey-Klett P."/>
            <person name="Fourrey C."/>
            <person name="Feussner I."/>
            <person name="Gay G."/>
            <person name="Grimwood J."/>
            <person name="Hoegger P.J."/>
            <person name="Jain P."/>
            <person name="Kilaru S."/>
            <person name="Labbe J."/>
            <person name="Lin Y.C."/>
            <person name="Legue V."/>
            <person name="Le Tacon F."/>
            <person name="Marmeisse R."/>
            <person name="Melayah D."/>
            <person name="Montanini B."/>
            <person name="Muratet M."/>
            <person name="Nehls U."/>
            <person name="Niculita-Hirzel H."/>
            <person name="Oudot-Le Secq M.P."/>
            <person name="Peter M."/>
            <person name="Quesneville H."/>
            <person name="Rajashekar B."/>
            <person name="Reich M."/>
            <person name="Rouhier N."/>
            <person name="Schmutz J."/>
            <person name="Yin T."/>
            <person name="Chalot M."/>
            <person name="Henrissat B."/>
            <person name="Kuees U."/>
            <person name="Lucas S."/>
            <person name="Van de Peer Y."/>
            <person name="Podila G.K."/>
            <person name="Polle A."/>
            <person name="Pukkila P.J."/>
            <person name="Richardson P.M."/>
            <person name="Rouze P."/>
            <person name="Sanders I.R."/>
            <person name="Stajich J.E."/>
            <person name="Tunlid A."/>
            <person name="Tuskan G."/>
            <person name="Grigoriev I.V."/>
        </authorList>
    </citation>
    <scope>NUCLEOTIDE SEQUENCE [LARGE SCALE GENOMIC DNA]</scope>
    <source>
        <strain evidence="3">S238N-H82 / ATCC MYA-4686</strain>
    </source>
</reference>
<dbReference type="KEGG" id="lbc:LACBIDRAFT_331620"/>
<proteinExistence type="predicted"/>
<protein>
    <submittedName>
        <fullName evidence="2">Predicted protein</fullName>
    </submittedName>
</protein>
<evidence type="ECO:0000256" key="1">
    <source>
        <dbReference type="SAM" id="MobiDB-lite"/>
    </source>
</evidence>
<keyword evidence="3" id="KW-1185">Reference proteome</keyword>
<name>B0DQ16_LACBS</name>
<evidence type="ECO:0000313" key="3">
    <source>
        <dbReference type="Proteomes" id="UP000001194"/>
    </source>
</evidence>
<dbReference type="RefSeq" id="XP_001886008.1">
    <property type="nucleotide sequence ID" value="XM_001885973.1"/>
</dbReference>
<dbReference type="EMBL" id="DS547125">
    <property type="protein sequence ID" value="EDR03212.1"/>
    <property type="molecule type" value="Genomic_DNA"/>
</dbReference>
<dbReference type="AlphaFoldDB" id="B0DQ16"/>
<feature type="compositionally biased region" description="Pro residues" evidence="1">
    <location>
        <begin position="76"/>
        <end position="89"/>
    </location>
</feature>